<dbReference type="OrthoDB" id="980246at2759"/>
<reference evidence="2 3" key="1">
    <citation type="journal article" date="2021" name="Plant Biotechnol. J.">
        <title>Multi-omics assisted identification of the key and species-specific regulatory components of drought-tolerant mechanisms in Gossypium stocksii.</title>
        <authorList>
            <person name="Yu D."/>
            <person name="Ke L."/>
            <person name="Zhang D."/>
            <person name="Wu Y."/>
            <person name="Sun Y."/>
            <person name="Mei J."/>
            <person name="Sun J."/>
            <person name="Sun Y."/>
        </authorList>
    </citation>
    <scope>NUCLEOTIDE SEQUENCE [LARGE SCALE GENOMIC DNA]</scope>
    <source>
        <strain evidence="3">cv. E1</strain>
        <tissue evidence="2">Leaf</tissue>
    </source>
</reference>
<dbReference type="AlphaFoldDB" id="A0A9D4A4D7"/>
<name>A0A9D4A4D7_9ROSI</name>
<evidence type="ECO:0000313" key="2">
    <source>
        <dbReference type="EMBL" id="KAH1089409.1"/>
    </source>
</evidence>
<accession>A0A9D4A4D7</accession>
<organism evidence="2 3">
    <name type="scientific">Gossypium stocksii</name>
    <dbReference type="NCBI Taxonomy" id="47602"/>
    <lineage>
        <taxon>Eukaryota</taxon>
        <taxon>Viridiplantae</taxon>
        <taxon>Streptophyta</taxon>
        <taxon>Embryophyta</taxon>
        <taxon>Tracheophyta</taxon>
        <taxon>Spermatophyta</taxon>
        <taxon>Magnoliopsida</taxon>
        <taxon>eudicotyledons</taxon>
        <taxon>Gunneridae</taxon>
        <taxon>Pentapetalae</taxon>
        <taxon>rosids</taxon>
        <taxon>malvids</taxon>
        <taxon>Malvales</taxon>
        <taxon>Malvaceae</taxon>
        <taxon>Malvoideae</taxon>
        <taxon>Gossypium</taxon>
    </lineage>
</organism>
<sequence>MAEPEYTVESECETSEEEKSSSASSEVVIGIDIGTSQCSVAVWNGSEVELLKNTRNQPLIRFDVPADNDIPLGEVNYHLSSYDVFPLGEMNYHLSHKHERLSGASILNMKRYRKG</sequence>
<comment type="caution">
    <text evidence="2">The sequence shown here is derived from an EMBL/GenBank/DDBJ whole genome shotgun (WGS) entry which is preliminary data.</text>
</comment>
<keyword evidence="3" id="KW-1185">Reference proteome</keyword>
<dbReference type="Proteomes" id="UP000828251">
    <property type="component" value="Unassembled WGS sequence"/>
</dbReference>
<evidence type="ECO:0000256" key="1">
    <source>
        <dbReference type="SAM" id="MobiDB-lite"/>
    </source>
</evidence>
<dbReference type="Gene3D" id="3.30.420.40">
    <property type="match status" value="1"/>
</dbReference>
<feature type="compositionally biased region" description="Acidic residues" evidence="1">
    <location>
        <begin position="1"/>
        <end position="16"/>
    </location>
</feature>
<dbReference type="SUPFAM" id="SSF53067">
    <property type="entry name" value="Actin-like ATPase domain"/>
    <property type="match status" value="1"/>
</dbReference>
<gene>
    <name evidence="2" type="ORF">J1N35_016666</name>
</gene>
<dbReference type="EMBL" id="JAIQCV010000006">
    <property type="protein sequence ID" value="KAH1089409.1"/>
    <property type="molecule type" value="Genomic_DNA"/>
</dbReference>
<dbReference type="InterPro" id="IPR043129">
    <property type="entry name" value="ATPase_NBD"/>
</dbReference>
<feature type="region of interest" description="Disordered" evidence="1">
    <location>
        <begin position="1"/>
        <end position="25"/>
    </location>
</feature>
<evidence type="ECO:0000313" key="3">
    <source>
        <dbReference type="Proteomes" id="UP000828251"/>
    </source>
</evidence>
<protein>
    <submittedName>
        <fullName evidence="2">Uncharacterized protein</fullName>
    </submittedName>
</protein>
<proteinExistence type="predicted"/>